<keyword evidence="8" id="KW-0575">Peroxidase</keyword>
<dbReference type="EMBL" id="PVTQ01000014">
    <property type="protein sequence ID" value="PRY85799.1"/>
    <property type="molecule type" value="Genomic_DNA"/>
</dbReference>
<comment type="subcellular location">
    <subcellularLocation>
        <location evidence="1">Cell envelope</location>
    </subcellularLocation>
</comment>
<evidence type="ECO:0000256" key="3">
    <source>
        <dbReference type="ARBA" id="ARBA00022723"/>
    </source>
</evidence>
<keyword evidence="5 6" id="KW-0408">Iron</keyword>
<dbReference type="Proteomes" id="UP000238392">
    <property type="component" value="Unassembled WGS sequence"/>
</dbReference>
<feature type="domain" description="Cytochrome c" evidence="7">
    <location>
        <begin position="287"/>
        <end position="451"/>
    </location>
</feature>
<keyword evidence="4" id="KW-0560">Oxidoreductase</keyword>
<proteinExistence type="predicted"/>
<dbReference type="InterPro" id="IPR051395">
    <property type="entry name" value="Cytochrome_c_Peroxidase/MauG"/>
</dbReference>
<evidence type="ECO:0000313" key="8">
    <source>
        <dbReference type="EMBL" id="PRY85799.1"/>
    </source>
</evidence>
<dbReference type="InterPro" id="IPR036909">
    <property type="entry name" value="Cyt_c-like_dom_sf"/>
</dbReference>
<organism evidence="8 9">
    <name type="scientific">Donghicola tyrosinivorans</name>
    <dbReference type="NCBI Taxonomy" id="1652492"/>
    <lineage>
        <taxon>Bacteria</taxon>
        <taxon>Pseudomonadati</taxon>
        <taxon>Pseudomonadota</taxon>
        <taxon>Alphaproteobacteria</taxon>
        <taxon>Rhodobacterales</taxon>
        <taxon>Roseobacteraceae</taxon>
        <taxon>Donghicola</taxon>
    </lineage>
</organism>
<evidence type="ECO:0000256" key="1">
    <source>
        <dbReference type="ARBA" id="ARBA00004196"/>
    </source>
</evidence>
<evidence type="ECO:0000256" key="2">
    <source>
        <dbReference type="ARBA" id="ARBA00022617"/>
    </source>
</evidence>
<sequence>MTLQNPISLQAKTRPIALKPHKLGPTSLRFNLKNLLPLAVLAAAFPCAAEAGMRALPDPLKPSQYHAADPAQAELGQLLFYDKILSGNRNISCGTCHHHRFGSADGLSLGIGEGGKGVGPDRTAGTGDDRIKQRVPRNAPGLWNLGHKSVRVLFHDGRISNNPVYGNGYKSPAKKHLPQGLSSVLAAQALFPMTSDAEMAGTPDENEVAAAVHDRIDKGWPILTARVAQNETYAQMFSAAFSDVDAPEDITIVHVAEALSAFMNAEWRSGTSDFDRYLAGDAAAMSTEAQKGMQLFYGKARCNDCHTGQLFTDDEFHALAIPPIGPGRPLPNDRVARDNGRMEQTRRIEDAYRFRTPPLRNVAVTGPYGHNGAFPTLEAMIRHHCDPDKSLASWTTEQAGLPEVPWLAKADFVTLQDKIETARQRRHVDILDRPLEDNEIEAIVAFLESLTDSRTRPMGVPKRVPSGLPVDQ</sequence>
<evidence type="ECO:0000259" key="7">
    <source>
        <dbReference type="PROSITE" id="PS51007"/>
    </source>
</evidence>
<keyword evidence="2 6" id="KW-0349">Heme</keyword>
<dbReference type="GO" id="GO:0004130">
    <property type="term" value="F:cytochrome-c peroxidase activity"/>
    <property type="evidence" value="ECO:0007669"/>
    <property type="project" value="TreeGrafter"/>
</dbReference>
<dbReference type="PROSITE" id="PS51007">
    <property type="entry name" value="CYTC"/>
    <property type="match status" value="2"/>
</dbReference>
<keyword evidence="9" id="KW-1185">Reference proteome</keyword>
<dbReference type="GO" id="GO:0030313">
    <property type="term" value="C:cell envelope"/>
    <property type="evidence" value="ECO:0007669"/>
    <property type="project" value="UniProtKB-SubCell"/>
</dbReference>
<evidence type="ECO:0000256" key="5">
    <source>
        <dbReference type="ARBA" id="ARBA00023004"/>
    </source>
</evidence>
<dbReference type="Pfam" id="PF03150">
    <property type="entry name" value="CCP_MauG"/>
    <property type="match status" value="1"/>
</dbReference>
<dbReference type="GO" id="GO:0020037">
    <property type="term" value="F:heme binding"/>
    <property type="evidence" value="ECO:0007669"/>
    <property type="project" value="InterPro"/>
</dbReference>
<comment type="caution">
    <text evidence="8">The sequence shown here is derived from an EMBL/GenBank/DDBJ whole genome shotgun (WGS) entry which is preliminary data.</text>
</comment>
<protein>
    <submittedName>
        <fullName evidence="8">Cytochrome c peroxidase</fullName>
    </submittedName>
</protein>
<accession>A0A2T0WGH3</accession>
<evidence type="ECO:0000256" key="4">
    <source>
        <dbReference type="ARBA" id="ARBA00023002"/>
    </source>
</evidence>
<dbReference type="InterPro" id="IPR004852">
    <property type="entry name" value="Di-haem_cyt_c_peroxidsae"/>
</dbReference>
<evidence type="ECO:0000256" key="6">
    <source>
        <dbReference type="PROSITE-ProRule" id="PRU00433"/>
    </source>
</evidence>
<dbReference type="Gene3D" id="1.10.760.10">
    <property type="entry name" value="Cytochrome c-like domain"/>
    <property type="match status" value="2"/>
</dbReference>
<gene>
    <name evidence="8" type="ORF">CLV74_11421</name>
</gene>
<keyword evidence="3 6" id="KW-0479">Metal-binding</keyword>
<feature type="domain" description="Cytochrome c" evidence="7">
    <location>
        <begin position="71"/>
        <end position="189"/>
    </location>
</feature>
<dbReference type="SUPFAM" id="SSF46626">
    <property type="entry name" value="Cytochrome c"/>
    <property type="match status" value="2"/>
</dbReference>
<reference evidence="8 9" key="1">
    <citation type="submission" date="2018-03" db="EMBL/GenBank/DDBJ databases">
        <title>Genomic Encyclopedia of Archaeal and Bacterial Type Strains, Phase II (KMG-II): from individual species to whole genera.</title>
        <authorList>
            <person name="Goeker M."/>
        </authorList>
    </citation>
    <scope>NUCLEOTIDE SEQUENCE [LARGE SCALE GENOMIC DNA]</scope>
    <source>
        <strain evidence="8 9">DSM 100212</strain>
    </source>
</reference>
<dbReference type="AlphaFoldDB" id="A0A2T0WGH3"/>
<dbReference type="InterPro" id="IPR009056">
    <property type="entry name" value="Cyt_c-like_dom"/>
</dbReference>
<dbReference type="PANTHER" id="PTHR30600">
    <property type="entry name" value="CYTOCHROME C PEROXIDASE-RELATED"/>
    <property type="match status" value="1"/>
</dbReference>
<name>A0A2T0WGH3_9RHOB</name>
<dbReference type="GO" id="GO:0009055">
    <property type="term" value="F:electron transfer activity"/>
    <property type="evidence" value="ECO:0007669"/>
    <property type="project" value="InterPro"/>
</dbReference>
<evidence type="ECO:0000313" key="9">
    <source>
        <dbReference type="Proteomes" id="UP000238392"/>
    </source>
</evidence>
<dbReference type="GO" id="GO:0046872">
    <property type="term" value="F:metal ion binding"/>
    <property type="evidence" value="ECO:0007669"/>
    <property type="project" value="UniProtKB-KW"/>
</dbReference>